<feature type="compositionally biased region" description="Low complexity" evidence="1">
    <location>
        <begin position="369"/>
        <end position="387"/>
    </location>
</feature>
<dbReference type="PROSITE" id="PS51411">
    <property type="entry name" value="PSP1_C"/>
    <property type="match status" value="1"/>
</dbReference>
<dbReference type="Proteomes" id="UP000637299">
    <property type="component" value="Unassembled WGS sequence"/>
</dbReference>
<name>A0ABR8ZCG5_9FLAO</name>
<evidence type="ECO:0000259" key="2">
    <source>
        <dbReference type="PROSITE" id="PS51411"/>
    </source>
</evidence>
<comment type="caution">
    <text evidence="3">The sequence shown here is derived from an EMBL/GenBank/DDBJ whole genome shotgun (WGS) entry which is preliminary data.</text>
</comment>
<feature type="domain" description="PSP1 C-terminal" evidence="2">
    <location>
        <begin position="117"/>
        <end position="202"/>
    </location>
</feature>
<dbReference type="PANTHER" id="PTHR43830:SF3">
    <property type="entry name" value="PROTEIN PSP1"/>
    <property type="match status" value="1"/>
</dbReference>
<feature type="compositionally biased region" description="Basic and acidic residues" evidence="1">
    <location>
        <begin position="457"/>
        <end position="469"/>
    </location>
</feature>
<dbReference type="RefSeq" id="WP_191736901.1">
    <property type="nucleotide sequence ID" value="NZ_JACYFS010000003.1"/>
</dbReference>
<gene>
    <name evidence="3" type="ORF">IC610_10960</name>
</gene>
<protein>
    <recommendedName>
        <fullName evidence="2">PSP1 C-terminal domain-containing protein</fullName>
    </recommendedName>
</protein>
<feature type="compositionally biased region" description="Basic and acidic residues" evidence="1">
    <location>
        <begin position="390"/>
        <end position="429"/>
    </location>
</feature>
<feature type="region of interest" description="Disordered" evidence="1">
    <location>
        <begin position="1"/>
        <end position="23"/>
    </location>
</feature>
<accession>A0ABR8ZCG5</accession>
<sequence length="505" mass="57611">MSCGCKTSGDSTHSCGPKKTASGCESVNTCGNSYKLSVFDWLSNIQNPTSERCDFVEVRFKNERKAFFKNVNSIPLHIGSVVTVESSPGHDVGVVSLTGELVKIQMKKKRAPEDVALKIYRQANQKDLEVWQEARKKEETIKVEARKISHRLGLEMKITDVEYQGDGSKVTFYYTAESRVDFRLLIKEYASAFRTKIDMKQIGFRQEAAKVGGIGSCGRELCCSTWLTDFRSVNTNVARYQQLSINPQKLAGQCGKLKCCLNYELDSYLDALSHFPSSSTTLDTEKGRAFCIKIDVFKKKMWFAYVDNSMAWYDFDIDLVKELIAKNKKGEKAPPLEDLKIPELSVTSVDLIQENSVDRFEKKGRNNRNRNSNPGQGSNQNRNSGQKNKPRGERTDRPERTERPQRPERTERPERNERPAEDKNTERNSGRNQQNRNQNNQNQNTPRPQKNQPPKGQNEKTERPEKVVKVENAVNSDKPKPQNPNPNKKNFKKKYPPKKDNNNNA</sequence>
<reference evidence="3 4" key="1">
    <citation type="submission" date="2020-09" db="EMBL/GenBank/DDBJ databases">
        <title>Genome seq and assembly of Chryseobacterium sp.</title>
        <authorList>
            <person name="Chhetri G."/>
        </authorList>
    </citation>
    <scope>NUCLEOTIDE SEQUENCE [LARGE SCALE GENOMIC DNA]</scope>
    <source>
        <strain evidence="3 4">GCR10</strain>
    </source>
</reference>
<keyword evidence="4" id="KW-1185">Reference proteome</keyword>
<dbReference type="EMBL" id="JACYFS010000003">
    <property type="protein sequence ID" value="MBD8082935.1"/>
    <property type="molecule type" value="Genomic_DNA"/>
</dbReference>
<dbReference type="NCBIfam" id="NF041131">
    <property type="entry name" value="RicT_YaaT_fam"/>
    <property type="match status" value="1"/>
</dbReference>
<feature type="compositionally biased region" description="Low complexity" evidence="1">
    <location>
        <begin position="430"/>
        <end position="454"/>
    </location>
</feature>
<evidence type="ECO:0000313" key="4">
    <source>
        <dbReference type="Proteomes" id="UP000637299"/>
    </source>
</evidence>
<feature type="region of interest" description="Disordered" evidence="1">
    <location>
        <begin position="357"/>
        <end position="505"/>
    </location>
</feature>
<evidence type="ECO:0000313" key="3">
    <source>
        <dbReference type="EMBL" id="MBD8082935.1"/>
    </source>
</evidence>
<dbReference type="InterPro" id="IPR047767">
    <property type="entry name" value="PSP1-like"/>
</dbReference>
<dbReference type="Pfam" id="PF04468">
    <property type="entry name" value="PSP1"/>
    <property type="match status" value="1"/>
</dbReference>
<evidence type="ECO:0000256" key="1">
    <source>
        <dbReference type="SAM" id="MobiDB-lite"/>
    </source>
</evidence>
<dbReference type="InterPro" id="IPR007557">
    <property type="entry name" value="PSP1_C"/>
</dbReference>
<organism evidence="3 4">
    <name type="scientific">Chryseobacterium caseinilyticum</name>
    <dbReference type="NCBI Taxonomy" id="2771428"/>
    <lineage>
        <taxon>Bacteria</taxon>
        <taxon>Pseudomonadati</taxon>
        <taxon>Bacteroidota</taxon>
        <taxon>Flavobacteriia</taxon>
        <taxon>Flavobacteriales</taxon>
        <taxon>Weeksellaceae</taxon>
        <taxon>Chryseobacterium group</taxon>
        <taxon>Chryseobacterium</taxon>
    </lineage>
</organism>
<dbReference type="PANTHER" id="PTHR43830">
    <property type="entry name" value="PROTEIN PSP1"/>
    <property type="match status" value="1"/>
</dbReference>
<proteinExistence type="predicted"/>